<comment type="caution">
    <text evidence="1">The sequence shown here is derived from an EMBL/GenBank/DDBJ whole genome shotgun (WGS) entry which is preliminary data.</text>
</comment>
<accession>X1B1D7</accession>
<gene>
    <name evidence="1" type="ORF">S01H4_33240</name>
</gene>
<evidence type="ECO:0000313" key="1">
    <source>
        <dbReference type="EMBL" id="GAG78063.1"/>
    </source>
</evidence>
<reference evidence="1" key="1">
    <citation type="journal article" date="2014" name="Front. Microbiol.">
        <title>High frequency of phylogenetically diverse reductive dehalogenase-homologous genes in deep subseafloor sedimentary metagenomes.</title>
        <authorList>
            <person name="Kawai M."/>
            <person name="Futagami T."/>
            <person name="Toyoda A."/>
            <person name="Takaki Y."/>
            <person name="Nishi S."/>
            <person name="Hori S."/>
            <person name="Arai W."/>
            <person name="Tsubouchi T."/>
            <person name="Morono Y."/>
            <person name="Uchiyama I."/>
            <person name="Ito T."/>
            <person name="Fujiyama A."/>
            <person name="Inagaki F."/>
            <person name="Takami H."/>
        </authorList>
    </citation>
    <scope>NUCLEOTIDE SEQUENCE</scope>
    <source>
        <strain evidence="1">Expedition CK06-06</strain>
    </source>
</reference>
<dbReference type="EMBL" id="BART01017466">
    <property type="protein sequence ID" value="GAG78063.1"/>
    <property type="molecule type" value="Genomic_DNA"/>
</dbReference>
<proteinExistence type="predicted"/>
<organism evidence="1">
    <name type="scientific">marine sediment metagenome</name>
    <dbReference type="NCBI Taxonomy" id="412755"/>
    <lineage>
        <taxon>unclassified sequences</taxon>
        <taxon>metagenomes</taxon>
        <taxon>ecological metagenomes</taxon>
    </lineage>
</organism>
<dbReference type="AlphaFoldDB" id="X1B1D7"/>
<sequence>MIELKYDKEIKVFQRKIDRILKYVELIKTNGVEGLSQDEVDQAIHRRTTMKIPKLEKEIKDLDELQKPISVGLVL</sequence>
<name>X1B1D7_9ZZZZ</name>
<protein>
    <submittedName>
        <fullName evidence="1">Uncharacterized protein</fullName>
    </submittedName>
</protein>